<feature type="compositionally biased region" description="Polar residues" evidence="12">
    <location>
        <begin position="194"/>
        <end position="204"/>
    </location>
</feature>
<evidence type="ECO:0000256" key="3">
    <source>
        <dbReference type="ARBA" id="ARBA00022723"/>
    </source>
</evidence>
<dbReference type="PROSITE" id="PS50249">
    <property type="entry name" value="MPN"/>
    <property type="match status" value="1"/>
</dbReference>
<dbReference type="InterPro" id="IPR000555">
    <property type="entry name" value="JAMM/MPN+_dom"/>
</dbReference>
<dbReference type="Gene3D" id="1.10.10.60">
    <property type="entry name" value="Homeodomain-like"/>
    <property type="match status" value="1"/>
</dbReference>
<keyword evidence="9" id="KW-0804">Transcription</keyword>
<keyword evidence="2" id="KW-0645">Protease</keyword>
<evidence type="ECO:0000256" key="8">
    <source>
        <dbReference type="ARBA" id="ARBA00023125"/>
    </source>
</evidence>
<evidence type="ECO:0000313" key="18">
    <source>
        <dbReference type="Proteomes" id="UP000515163"/>
    </source>
</evidence>
<dbReference type="Proteomes" id="UP000515163">
    <property type="component" value="Unplaced"/>
</dbReference>
<dbReference type="Pfam" id="PF01398">
    <property type="entry name" value="JAB"/>
    <property type="match status" value="1"/>
</dbReference>
<evidence type="ECO:0000256" key="12">
    <source>
        <dbReference type="SAM" id="MobiDB-lite"/>
    </source>
</evidence>
<dbReference type="SMART" id="SM00717">
    <property type="entry name" value="SANT"/>
    <property type="match status" value="1"/>
</dbReference>
<dbReference type="PROSITE" id="PS51294">
    <property type="entry name" value="HTH_MYB"/>
    <property type="match status" value="1"/>
</dbReference>
<evidence type="ECO:0000313" key="19">
    <source>
        <dbReference type="RefSeq" id="XP_031569318.1"/>
    </source>
</evidence>
<evidence type="ECO:0000256" key="7">
    <source>
        <dbReference type="ARBA" id="ARBA00023049"/>
    </source>
</evidence>
<dbReference type="CDD" id="cd00167">
    <property type="entry name" value="SANT"/>
    <property type="match status" value="1"/>
</dbReference>
<feature type="region of interest" description="Disordered" evidence="12">
    <location>
        <begin position="284"/>
        <end position="309"/>
    </location>
</feature>
<evidence type="ECO:0000259" key="15">
    <source>
        <dbReference type="PROSITE" id="PS50934"/>
    </source>
</evidence>
<keyword evidence="3" id="KW-0479">Metal-binding</keyword>
<dbReference type="OrthoDB" id="7464992at2759"/>
<sequence length="926" mass="105184">MAAEDDEVDIEGIEDDEKTINYKDIIENTSENHFNSRVNLENTTGSFYTEFCDSTSWCLDPNSVLSLEHCEDERSRAMIEKMIMEEELYSHGYGRMLEVPTTPLQSGKNKTSFFNKKVQVSPKPKKSHVNAENLPSTHRKPWTKEEQELFEQGLAKYGRSWTRIAAMIDSRTVLQVKNYANQYFKNKDKVSLPSQPISTNNGTSELPRIESNAKKYSTSPTPAKYSSVTMETKSQVDTGPLVHIEKTVDEDIEVDIDGDSEEETVKVKNESPDDVYEALLKTVSATEDSSGDTEEPLEDGSDLHVNTEGHDKDVAMETTEIAQISDKKENILENEYESNATRDTIENSLNVEWKSNNFLTPISESTDTLTNEDSQRSVLSEATLETSKRHVLKTEKIDYRTSLKIEEKTSINNVPYLSKELGISDAFSQDICAGTSRTKALQPCSTVGEVTSNIPTTTDDKRPTLEDIKIDVDLILEREQVHDLERMFNEEFFMGRSLKTPQRYIKIRNHILDMWDKTKPNYLYKTSVRSGLRNCGDVNSIGRVHAFLEEIGAINVGCSEKPRTRPRQTFEAEKIEETPPMESWTNFLRPRKRRVRYDEGDWIDESQSEGLTISHLPCEEDEEPAKHSQDKATHKKPKLPRNKTSYNPFLLVPCRRFPSASAVPFEVIFQSDALVVIDVHSHLSTTEVIGLLGGTYCATERVLKILRAAPCKSLSTGMQCEMDPVSQTQASEELSSIGLSVVGWYHSHPTFAPSPSVRDIETQGKFQEWFGKGGAPFIGVIASPYNYTNMSNQSQITTLTVSDEWETAGQYRLPYQFDYKIRENVTDWINVVDCIDELELQYQGYKYRMPLTRRYSSSSFTALDKLVESLRTRLRGSEEEKQDFVNELKNIFTSDVDSWSIERGQENATRNAEDVPTVTNEKVVTS</sequence>
<evidence type="ECO:0000259" key="16">
    <source>
        <dbReference type="PROSITE" id="PS51293"/>
    </source>
</evidence>
<evidence type="ECO:0000256" key="5">
    <source>
        <dbReference type="ARBA" id="ARBA00022833"/>
    </source>
</evidence>
<dbReference type="Pfam" id="PF00249">
    <property type="entry name" value="Myb_DNA-binding"/>
    <property type="match status" value="1"/>
</dbReference>
<dbReference type="RefSeq" id="XP_031569318.1">
    <property type="nucleotide sequence ID" value="XM_031713458.1"/>
</dbReference>
<feature type="domain" description="MPN" evidence="14">
    <location>
        <begin position="667"/>
        <end position="805"/>
    </location>
</feature>
<dbReference type="PROSITE" id="PS50090">
    <property type="entry name" value="MYB_LIKE"/>
    <property type="match status" value="1"/>
</dbReference>
<accession>A0A6P8ISV5</accession>
<dbReference type="InParanoid" id="A0A6P8ISV5"/>
<feature type="domain" description="Myb-like" evidence="13">
    <location>
        <begin position="134"/>
        <end position="184"/>
    </location>
</feature>
<evidence type="ECO:0000256" key="10">
    <source>
        <dbReference type="ARBA" id="ARBA00023242"/>
    </source>
</evidence>
<dbReference type="GO" id="GO:0006508">
    <property type="term" value="P:proteolysis"/>
    <property type="evidence" value="ECO:0007669"/>
    <property type="project" value="UniProtKB-KW"/>
</dbReference>
<feature type="domain" description="HTH myb-type" evidence="17">
    <location>
        <begin position="134"/>
        <end position="188"/>
    </location>
</feature>
<dbReference type="SUPFAM" id="SSF46689">
    <property type="entry name" value="Homeodomain-like"/>
    <property type="match status" value="2"/>
</dbReference>
<dbReference type="PANTHER" id="PTHR10410">
    <property type="entry name" value="EUKARYOTIC TRANSLATION INITIATION FACTOR 3 -RELATED"/>
    <property type="match status" value="1"/>
</dbReference>
<feature type="compositionally biased region" description="Acidic residues" evidence="12">
    <location>
        <begin position="289"/>
        <end position="300"/>
    </location>
</feature>
<evidence type="ECO:0000256" key="11">
    <source>
        <dbReference type="ARBA" id="ARBA00032256"/>
    </source>
</evidence>
<dbReference type="GO" id="GO:0008237">
    <property type="term" value="F:metallopeptidase activity"/>
    <property type="evidence" value="ECO:0007669"/>
    <property type="project" value="UniProtKB-KW"/>
</dbReference>
<evidence type="ECO:0000259" key="14">
    <source>
        <dbReference type="PROSITE" id="PS50249"/>
    </source>
</evidence>
<keyword evidence="8" id="KW-0238">DNA-binding</keyword>
<feature type="domain" description="SWIRM" evidence="15">
    <location>
        <begin position="467"/>
        <end position="565"/>
    </location>
</feature>
<dbReference type="AlphaFoldDB" id="A0A6P8ISV5"/>
<feature type="compositionally biased region" description="Polar residues" evidence="12">
    <location>
        <begin position="214"/>
        <end position="234"/>
    </location>
</feature>
<dbReference type="GeneID" id="116303847"/>
<reference evidence="19" key="1">
    <citation type="submission" date="2025-08" db="UniProtKB">
        <authorList>
            <consortium name="RefSeq"/>
        </authorList>
    </citation>
    <scope>IDENTIFICATION</scope>
    <source>
        <tissue evidence="19">Tentacle</tissue>
    </source>
</reference>
<dbReference type="InterPro" id="IPR050242">
    <property type="entry name" value="JAMM_MPN+_peptidase_M67A"/>
</dbReference>
<feature type="region of interest" description="Disordered" evidence="12">
    <location>
        <begin position="194"/>
        <end position="234"/>
    </location>
</feature>
<feature type="compositionally biased region" description="Polar residues" evidence="12">
    <location>
        <begin position="917"/>
        <end position="926"/>
    </location>
</feature>
<evidence type="ECO:0000256" key="6">
    <source>
        <dbReference type="ARBA" id="ARBA00023015"/>
    </source>
</evidence>
<dbReference type="InterPro" id="IPR036388">
    <property type="entry name" value="WH-like_DNA-bd_sf"/>
</dbReference>
<name>A0A6P8ISV5_ACTTE</name>
<evidence type="ECO:0000256" key="2">
    <source>
        <dbReference type="ARBA" id="ARBA00022670"/>
    </source>
</evidence>
<dbReference type="InterPro" id="IPR001005">
    <property type="entry name" value="SANT/Myb"/>
</dbReference>
<dbReference type="KEGG" id="aten:116303847"/>
<dbReference type="PROSITE" id="PS51293">
    <property type="entry name" value="SANT"/>
    <property type="match status" value="1"/>
</dbReference>
<dbReference type="InterPro" id="IPR007526">
    <property type="entry name" value="SWIRM"/>
</dbReference>
<dbReference type="InterPro" id="IPR017884">
    <property type="entry name" value="SANT_dom"/>
</dbReference>
<dbReference type="PROSITE" id="PS50934">
    <property type="entry name" value="SWIRM"/>
    <property type="match status" value="1"/>
</dbReference>
<evidence type="ECO:0000256" key="9">
    <source>
        <dbReference type="ARBA" id="ARBA00023163"/>
    </source>
</evidence>
<dbReference type="FunFam" id="1.10.10.10:FF:000020">
    <property type="entry name" value="SWI/SNF complex subunit SMARCC2 isoform c"/>
    <property type="match status" value="1"/>
</dbReference>
<keyword evidence="6" id="KW-0805">Transcription regulation</keyword>
<keyword evidence="7" id="KW-0482">Metalloprotease</keyword>
<comment type="similarity">
    <text evidence="1">Belongs to the peptidase M67A family. MYSM1 subfamily.</text>
</comment>
<dbReference type="SUPFAM" id="SSF102712">
    <property type="entry name" value="JAB1/MPN domain"/>
    <property type="match status" value="1"/>
</dbReference>
<dbReference type="GO" id="GO:0003677">
    <property type="term" value="F:DNA binding"/>
    <property type="evidence" value="ECO:0007669"/>
    <property type="project" value="UniProtKB-KW"/>
</dbReference>
<keyword evidence="18" id="KW-1185">Reference proteome</keyword>
<gene>
    <name evidence="19" type="primary">LOC116303847</name>
</gene>
<protein>
    <recommendedName>
        <fullName evidence="11">Myb-like, SWIRM and MPN domain-containing protein 1</fullName>
    </recommendedName>
</protein>
<keyword evidence="10" id="KW-0539">Nucleus</keyword>
<dbReference type="GO" id="GO:0046872">
    <property type="term" value="F:metal ion binding"/>
    <property type="evidence" value="ECO:0007669"/>
    <property type="project" value="UniProtKB-KW"/>
</dbReference>
<evidence type="ECO:0000259" key="17">
    <source>
        <dbReference type="PROSITE" id="PS51294"/>
    </source>
</evidence>
<proteinExistence type="inferred from homology"/>
<dbReference type="FunFam" id="1.10.10.60:FF:000151">
    <property type="entry name" value="histone H2A deubiquitinase MYSM1 isoform X2"/>
    <property type="match status" value="1"/>
</dbReference>
<dbReference type="FunCoup" id="A0A6P8ISV5">
    <property type="interactions" value="1989"/>
</dbReference>
<dbReference type="Pfam" id="PF04433">
    <property type="entry name" value="SWIRM"/>
    <property type="match status" value="1"/>
</dbReference>
<dbReference type="CDD" id="cd08067">
    <property type="entry name" value="MPN_2A_DUB"/>
    <property type="match status" value="1"/>
</dbReference>
<evidence type="ECO:0000259" key="13">
    <source>
        <dbReference type="PROSITE" id="PS50090"/>
    </source>
</evidence>
<dbReference type="Gene3D" id="3.40.140.10">
    <property type="entry name" value="Cytidine Deaminase, domain 2"/>
    <property type="match status" value="1"/>
</dbReference>
<dbReference type="InterPro" id="IPR037518">
    <property type="entry name" value="MPN"/>
</dbReference>
<evidence type="ECO:0000256" key="1">
    <source>
        <dbReference type="ARBA" id="ARBA00007194"/>
    </source>
</evidence>
<evidence type="ECO:0000256" key="4">
    <source>
        <dbReference type="ARBA" id="ARBA00022801"/>
    </source>
</evidence>
<dbReference type="GO" id="GO:0005634">
    <property type="term" value="C:nucleus"/>
    <property type="evidence" value="ECO:0007669"/>
    <property type="project" value="UniProtKB-ARBA"/>
</dbReference>
<keyword evidence="5" id="KW-0862">Zinc</keyword>
<keyword evidence="4" id="KW-0378">Hydrolase</keyword>
<feature type="region of interest" description="Disordered" evidence="12">
    <location>
        <begin position="620"/>
        <end position="640"/>
    </location>
</feature>
<feature type="region of interest" description="Disordered" evidence="12">
    <location>
        <begin position="905"/>
        <end position="926"/>
    </location>
</feature>
<organism evidence="18 19">
    <name type="scientific">Actinia tenebrosa</name>
    <name type="common">Australian red waratah sea anemone</name>
    <dbReference type="NCBI Taxonomy" id="6105"/>
    <lineage>
        <taxon>Eukaryota</taxon>
        <taxon>Metazoa</taxon>
        <taxon>Cnidaria</taxon>
        <taxon>Anthozoa</taxon>
        <taxon>Hexacorallia</taxon>
        <taxon>Actiniaria</taxon>
        <taxon>Actiniidae</taxon>
        <taxon>Actinia</taxon>
    </lineage>
</organism>
<feature type="region of interest" description="Disordered" evidence="12">
    <location>
        <begin position="117"/>
        <end position="137"/>
    </location>
</feature>
<dbReference type="Gene3D" id="1.10.10.10">
    <property type="entry name" value="Winged helix-like DNA-binding domain superfamily/Winged helix DNA-binding domain"/>
    <property type="match status" value="1"/>
</dbReference>
<dbReference type="InterPro" id="IPR017930">
    <property type="entry name" value="Myb_dom"/>
</dbReference>
<dbReference type="InterPro" id="IPR009057">
    <property type="entry name" value="Homeodomain-like_sf"/>
</dbReference>
<feature type="domain" description="SANT" evidence="16">
    <location>
        <begin position="137"/>
        <end position="188"/>
    </location>
</feature>